<evidence type="ECO:0000313" key="3">
    <source>
        <dbReference type="Proteomes" id="UP001497623"/>
    </source>
</evidence>
<keyword evidence="1" id="KW-0472">Membrane</keyword>
<sequence length="105" mass="11511">MFMVIVIQVLYNLSDCMVVGYGGAATGVLLLSDEEPRRRGRLAAVLSEPLLTHCCGGSAACRLAASILPLQRRSAESDASEGSWRRHKFGPCITNKYRKIMVHMT</sequence>
<dbReference type="Proteomes" id="UP001497623">
    <property type="component" value="Unassembled WGS sequence"/>
</dbReference>
<keyword evidence="1" id="KW-1133">Transmembrane helix</keyword>
<gene>
    <name evidence="2" type="ORF">MNOR_LOCUS13721</name>
</gene>
<comment type="caution">
    <text evidence="2">The sequence shown here is derived from an EMBL/GenBank/DDBJ whole genome shotgun (WGS) entry which is preliminary data.</text>
</comment>
<evidence type="ECO:0000256" key="1">
    <source>
        <dbReference type="SAM" id="Phobius"/>
    </source>
</evidence>
<proteinExistence type="predicted"/>
<evidence type="ECO:0000313" key="2">
    <source>
        <dbReference type="EMBL" id="CAL4089148.1"/>
    </source>
</evidence>
<accession>A0AAV2QN21</accession>
<organism evidence="2 3">
    <name type="scientific">Meganyctiphanes norvegica</name>
    <name type="common">Northern krill</name>
    <name type="synonym">Thysanopoda norvegica</name>
    <dbReference type="NCBI Taxonomy" id="48144"/>
    <lineage>
        <taxon>Eukaryota</taxon>
        <taxon>Metazoa</taxon>
        <taxon>Ecdysozoa</taxon>
        <taxon>Arthropoda</taxon>
        <taxon>Crustacea</taxon>
        <taxon>Multicrustacea</taxon>
        <taxon>Malacostraca</taxon>
        <taxon>Eumalacostraca</taxon>
        <taxon>Eucarida</taxon>
        <taxon>Euphausiacea</taxon>
        <taxon>Euphausiidae</taxon>
        <taxon>Meganyctiphanes</taxon>
    </lineage>
</organism>
<keyword evidence="1" id="KW-0812">Transmembrane</keyword>
<dbReference type="AlphaFoldDB" id="A0AAV2QN21"/>
<protein>
    <submittedName>
        <fullName evidence="2">Uncharacterized protein</fullName>
    </submittedName>
</protein>
<reference evidence="2 3" key="1">
    <citation type="submission" date="2024-05" db="EMBL/GenBank/DDBJ databases">
        <authorList>
            <person name="Wallberg A."/>
        </authorList>
    </citation>
    <scope>NUCLEOTIDE SEQUENCE [LARGE SCALE GENOMIC DNA]</scope>
</reference>
<keyword evidence="3" id="KW-1185">Reference proteome</keyword>
<dbReference type="EMBL" id="CAXKWB010007968">
    <property type="protein sequence ID" value="CAL4089148.1"/>
    <property type="molecule type" value="Genomic_DNA"/>
</dbReference>
<name>A0AAV2QN21_MEGNR</name>
<feature type="transmembrane region" description="Helical" evidence="1">
    <location>
        <begin position="6"/>
        <end position="31"/>
    </location>
</feature>